<proteinExistence type="inferred from homology"/>
<dbReference type="InterPro" id="IPR011234">
    <property type="entry name" value="Fumarylacetoacetase-like_C"/>
</dbReference>
<dbReference type="SUPFAM" id="SSF56529">
    <property type="entry name" value="FAH"/>
    <property type="match status" value="1"/>
</dbReference>
<dbReference type="Proteomes" id="UP000288859">
    <property type="component" value="Unassembled WGS sequence"/>
</dbReference>
<evidence type="ECO:0000259" key="3">
    <source>
        <dbReference type="Pfam" id="PF01557"/>
    </source>
</evidence>
<dbReference type="PANTHER" id="PTHR11820:SF7">
    <property type="entry name" value="ACYLPYRUVASE FAHD1, MITOCHONDRIAL"/>
    <property type="match status" value="1"/>
</dbReference>
<feature type="domain" description="Fumarylacetoacetase-like C-terminal" evidence="3">
    <location>
        <begin position="67"/>
        <end position="273"/>
    </location>
</feature>
<reference evidence="4 5" key="1">
    <citation type="submission" date="2017-03" db="EMBL/GenBank/DDBJ databases">
        <title>Genomes of endolithic fungi from Antarctica.</title>
        <authorList>
            <person name="Coleine C."/>
            <person name="Masonjones S."/>
            <person name="Stajich J.E."/>
        </authorList>
    </citation>
    <scope>NUCLEOTIDE SEQUENCE [LARGE SCALE GENOMIC DNA]</scope>
    <source>
        <strain evidence="4 5">CCFEE 6314</strain>
    </source>
</reference>
<keyword evidence="2" id="KW-0479">Metal-binding</keyword>
<dbReference type="Pfam" id="PF01557">
    <property type="entry name" value="FAA_hydrolase"/>
    <property type="match status" value="1"/>
</dbReference>
<evidence type="ECO:0000313" key="5">
    <source>
        <dbReference type="Proteomes" id="UP000288859"/>
    </source>
</evidence>
<dbReference type="OrthoDB" id="4126083at2759"/>
<gene>
    <name evidence="4" type="ORF">B0A52_02519</name>
</gene>
<accession>A0A438NDD0</accession>
<dbReference type="InterPro" id="IPR036663">
    <property type="entry name" value="Fumarylacetoacetase_C_sf"/>
</dbReference>
<dbReference type="GO" id="GO:0046872">
    <property type="term" value="F:metal ion binding"/>
    <property type="evidence" value="ECO:0007669"/>
    <property type="project" value="UniProtKB-KW"/>
</dbReference>
<dbReference type="PANTHER" id="PTHR11820">
    <property type="entry name" value="ACYLPYRUVASE"/>
    <property type="match status" value="1"/>
</dbReference>
<protein>
    <recommendedName>
        <fullName evidence="3">Fumarylacetoacetase-like C-terminal domain-containing protein</fullName>
    </recommendedName>
</protein>
<dbReference type="EMBL" id="NAJM01000007">
    <property type="protein sequence ID" value="RVX73629.1"/>
    <property type="molecule type" value="Genomic_DNA"/>
</dbReference>
<dbReference type="AlphaFoldDB" id="A0A438NDD0"/>
<dbReference type="Gene3D" id="3.90.850.10">
    <property type="entry name" value="Fumarylacetoacetase-like, C-terminal domain"/>
    <property type="match status" value="1"/>
</dbReference>
<dbReference type="GO" id="GO:0006107">
    <property type="term" value="P:oxaloacetate metabolic process"/>
    <property type="evidence" value="ECO:0007669"/>
    <property type="project" value="UniProtKB-ARBA"/>
</dbReference>
<name>A0A438NDD0_EXOME</name>
<sequence length="276" mass="30778">MKTAFRRLVRFRATDGSIKYGEGPYQVAIGDKVEVYNGTEPWNLEKSGKTSEIAEILCPLPSVKIFYGIGLNYKQHIFEAEMPIPEYPTVFTKPPDALAGPYDEILVDRKCLNLDYEGELCVVIGKDCKNYDAKDDYMQFVFGYCVGNDVSSRFWQMPNQSGNQHGYAKSFDQFGPIGPVIVSTSEIPKPEELELCTTVNGELRQKTSTGDLLFTIPKILEHLSRGTTIREGTVIMTGTPSGVAAFMKPPAWLQTGDVVQVEISNIGRISNRMVIR</sequence>
<dbReference type="FunFam" id="3.90.850.10:FF:000002">
    <property type="entry name" value="2-hydroxyhepta-2,4-diene-1,7-dioate isomerase"/>
    <property type="match status" value="1"/>
</dbReference>
<comment type="similarity">
    <text evidence="1">Belongs to the FAH family.</text>
</comment>
<dbReference type="VEuPathDB" id="FungiDB:PV10_07237"/>
<evidence type="ECO:0000256" key="1">
    <source>
        <dbReference type="ARBA" id="ARBA00010211"/>
    </source>
</evidence>
<organism evidence="4 5">
    <name type="scientific">Exophiala mesophila</name>
    <name type="common">Black yeast-like fungus</name>
    <dbReference type="NCBI Taxonomy" id="212818"/>
    <lineage>
        <taxon>Eukaryota</taxon>
        <taxon>Fungi</taxon>
        <taxon>Dikarya</taxon>
        <taxon>Ascomycota</taxon>
        <taxon>Pezizomycotina</taxon>
        <taxon>Eurotiomycetes</taxon>
        <taxon>Chaetothyriomycetidae</taxon>
        <taxon>Chaetothyriales</taxon>
        <taxon>Herpotrichiellaceae</taxon>
        <taxon>Exophiala</taxon>
    </lineage>
</organism>
<evidence type="ECO:0000313" key="4">
    <source>
        <dbReference type="EMBL" id="RVX73629.1"/>
    </source>
</evidence>
<comment type="caution">
    <text evidence="4">The sequence shown here is derived from an EMBL/GenBank/DDBJ whole genome shotgun (WGS) entry which is preliminary data.</text>
</comment>
<dbReference type="GO" id="GO:0050163">
    <property type="term" value="F:oxaloacetate tautomerase activity"/>
    <property type="evidence" value="ECO:0007669"/>
    <property type="project" value="UniProtKB-ARBA"/>
</dbReference>
<evidence type="ECO:0000256" key="2">
    <source>
        <dbReference type="ARBA" id="ARBA00022723"/>
    </source>
</evidence>
<dbReference type="GO" id="GO:0018773">
    <property type="term" value="F:acetylpyruvate hydrolase activity"/>
    <property type="evidence" value="ECO:0007669"/>
    <property type="project" value="TreeGrafter"/>
</dbReference>